<dbReference type="InterPro" id="IPR016040">
    <property type="entry name" value="NAD(P)-bd_dom"/>
</dbReference>
<sequence length="283" mass="31929">GGVLRLFRDLPNIDVVLHLAAQVAVTTSILDPRQDFEVNALGTLNILEAMRETNSQAILLYASTNKVYGDLKSVGIQEVDSRYVLKDLPEGISENQPLDFHSPYGCSKGAADQYVRDYARIYSLKTVVFRQSCIYGQRQFGMEDQGWVAWFAIAAVFGKPITIYGDGKQVRDVLFIDDLLEAFDRVVEHNETVQGQVYNIGGGSQNSISLLELLGLLEDLLGRRIRHSFSDWRPGDQPVFISDNSKARRDFGWEPKVSVQDGVERLLRWVERNKELFEEVGVI</sequence>
<dbReference type="Pfam" id="PF16363">
    <property type="entry name" value="GDP_Man_Dehyd"/>
    <property type="match status" value="1"/>
</dbReference>
<feature type="domain" description="NAD(P)-binding" evidence="1">
    <location>
        <begin position="7"/>
        <end position="265"/>
    </location>
</feature>
<comment type="caution">
    <text evidence="2">The sequence shown here is derived from an EMBL/GenBank/DDBJ whole genome shotgun (WGS) entry which is preliminary data.</text>
</comment>
<evidence type="ECO:0000313" key="2">
    <source>
        <dbReference type="EMBL" id="GFP37149.1"/>
    </source>
</evidence>
<name>A0A6V8PX45_9ACTN</name>
<dbReference type="InterPro" id="IPR036291">
    <property type="entry name" value="NAD(P)-bd_dom_sf"/>
</dbReference>
<dbReference type="Proteomes" id="UP000561271">
    <property type="component" value="Unassembled WGS sequence"/>
</dbReference>
<organism evidence="2 3">
    <name type="scientific">Candidatus Hakubella thermalkaliphila</name>
    <dbReference type="NCBI Taxonomy" id="2754717"/>
    <lineage>
        <taxon>Bacteria</taxon>
        <taxon>Bacillati</taxon>
        <taxon>Actinomycetota</taxon>
        <taxon>Actinomycetota incertae sedis</taxon>
        <taxon>Candidatus Hakubellales</taxon>
        <taxon>Candidatus Hakubellaceae</taxon>
        <taxon>Candidatus Hakubella</taxon>
    </lineage>
</organism>
<proteinExistence type="predicted"/>
<dbReference type="SUPFAM" id="SSF51735">
    <property type="entry name" value="NAD(P)-binding Rossmann-fold domains"/>
    <property type="match status" value="1"/>
</dbReference>
<evidence type="ECO:0000313" key="3">
    <source>
        <dbReference type="Proteomes" id="UP000561271"/>
    </source>
</evidence>
<feature type="non-terminal residue" evidence="2">
    <location>
        <position position="1"/>
    </location>
</feature>
<dbReference type="AlphaFoldDB" id="A0A6V8PX45"/>
<accession>A0A6V8PX45</accession>
<dbReference type="RefSeq" id="WP_176231423.1">
    <property type="nucleotide sequence ID" value="NZ_BLSC01000053.1"/>
</dbReference>
<dbReference type="Gene3D" id="3.40.50.720">
    <property type="entry name" value="NAD(P)-binding Rossmann-like Domain"/>
    <property type="match status" value="1"/>
</dbReference>
<dbReference type="PANTHER" id="PTHR43000">
    <property type="entry name" value="DTDP-D-GLUCOSE 4,6-DEHYDRATASE-RELATED"/>
    <property type="match status" value="1"/>
</dbReference>
<reference evidence="2 3" key="1">
    <citation type="journal article" date="2020" name="Front. Microbiol.">
        <title>Single-cell genomics of novel Actinobacteria with the Wood-Ljungdahl pathway discovered in a serpentinizing system.</title>
        <authorList>
            <person name="Merino N."/>
            <person name="Kawai M."/>
            <person name="Boyd E.S."/>
            <person name="Colman D.R."/>
            <person name="McGlynn S.E."/>
            <person name="Nealson K.H."/>
            <person name="Kurokawa K."/>
            <person name="Hongoh Y."/>
        </authorList>
    </citation>
    <scope>NUCLEOTIDE SEQUENCE [LARGE SCALE GENOMIC DNA]</scope>
    <source>
        <strain evidence="2 3">S44</strain>
    </source>
</reference>
<dbReference type="EMBL" id="BLSC01000053">
    <property type="protein sequence ID" value="GFP37149.1"/>
    <property type="molecule type" value="Genomic_DNA"/>
</dbReference>
<evidence type="ECO:0000259" key="1">
    <source>
        <dbReference type="Pfam" id="PF16363"/>
    </source>
</evidence>
<protein>
    <submittedName>
        <fullName evidence="2">CDP-paratose 2-epimerase</fullName>
    </submittedName>
</protein>
<gene>
    <name evidence="2" type="ORF">HKBW3S44_00829</name>
</gene>